<evidence type="ECO:0000313" key="1">
    <source>
        <dbReference type="EMBL" id="RMD77404.1"/>
    </source>
</evidence>
<dbReference type="EMBL" id="RFKV01000036">
    <property type="protein sequence ID" value="RMD77404.1"/>
    <property type="molecule type" value="Genomic_DNA"/>
</dbReference>
<dbReference type="Proteomes" id="UP000269410">
    <property type="component" value="Unassembled WGS sequence"/>
</dbReference>
<reference evidence="1 2" key="1">
    <citation type="submission" date="2018-10" db="EMBL/GenBank/DDBJ databases">
        <title>Thermophilic Lithotrophy and Phototrophy in an Intertidal, Iron-rich, Geothermal Spring.</title>
        <authorList>
            <person name="Ward L.M."/>
            <person name="Idei A."/>
            <person name="Nakagawa M."/>
            <person name="Ueno Y."/>
            <person name="Fischer W."/>
            <person name="Mcglynn S.E."/>
        </authorList>
    </citation>
    <scope>NUCLEOTIDE SEQUENCE [LARGE SCALE GENOMIC DNA]</scope>
    <source>
        <strain evidence="1">J137</strain>
    </source>
</reference>
<accession>A0A3M0Z0W3</accession>
<evidence type="ECO:0000313" key="2">
    <source>
        <dbReference type="Proteomes" id="UP000269410"/>
    </source>
</evidence>
<protein>
    <submittedName>
        <fullName evidence="1">Uncharacterized protein</fullName>
    </submittedName>
</protein>
<comment type="caution">
    <text evidence="1">The sequence shown here is derived from an EMBL/GenBank/DDBJ whole genome shotgun (WGS) entry which is preliminary data.</text>
</comment>
<gene>
    <name evidence="1" type="ORF">D6810_01045</name>
</gene>
<organism evidence="1 2">
    <name type="scientific">Candidatus Dojkabacteria bacterium</name>
    <dbReference type="NCBI Taxonomy" id="2099670"/>
    <lineage>
        <taxon>Bacteria</taxon>
        <taxon>Candidatus Dojkabacteria</taxon>
    </lineage>
</organism>
<dbReference type="AlphaFoldDB" id="A0A3M0Z0W3"/>
<name>A0A3M0Z0W3_9BACT</name>
<proteinExistence type="predicted"/>
<sequence length="85" mass="9360">MKNNIKMSRILLFFFVFTLSVLFFESGVISTKSAALANNTLNFQSKIVNKINGTNISAPCINAGIDTCDFQVRIYDSPSGGMLLF</sequence>